<gene>
    <name evidence="2" type="ORF">ACFFQA_21050</name>
</gene>
<feature type="transmembrane region" description="Helical" evidence="1">
    <location>
        <begin position="12"/>
        <end position="30"/>
    </location>
</feature>
<feature type="transmembrane region" description="Helical" evidence="1">
    <location>
        <begin position="170"/>
        <end position="191"/>
    </location>
</feature>
<dbReference type="RefSeq" id="WP_377854726.1">
    <property type="nucleotide sequence ID" value="NZ_JBHLZU010000018.1"/>
</dbReference>
<accession>A0ABV5ZZU7</accession>
<sequence>MTWVAWRQHRWVVAGFAGLFAVLGAVFLAAELSGNGSLLVWGGTVVGGVPGFLRGLGEVNNGFAPLPIAVGMLAGAPLLAAELEHGSHRYSWTQAVSRNRWLTTKALMLGGAVTAFSAGYAAVHTWWYEPFAAERGWFAIASQGLLALPAACLFTFALGTAAGAVLGRTVPAMATVVIGHLVVLGAERVLVRRPFVLASGSSADAFWNYQIIQLGMYVGLAACCFAVAFWAVRNKSS</sequence>
<feature type="transmembrane region" description="Helical" evidence="1">
    <location>
        <begin position="102"/>
        <end position="123"/>
    </location>
</feature>
<keyword evidence="1" id="KW-0812">Transmembrane</keyword>
<evidence type="ECO:0000256" key="1">
    <source>
        <dbReference type="SAM" id="Phobius"/>
    </source>
</evidence>
<protein>
    <recommendedName>
        <fullName evidence="4">ABC transporter permease</fullName>
    </recommendedName>
</protein>
<keyword evidence="1" id="KW-0472">Membrane</keyword>
<keyword evidence="3" id="KW-1185">Reference proteome</keyword>
<organism evidence="2 3">
    <name type="scientific">Allokutzneria oryzae</name>
    <dbReference type="NCBI Taxonomy" id="1378989"/>
    <lineage>
        <taxon>Bacteria</taxon>
        <taxon>Bacillati</taxon>
        <taxon>Actinomycetota</taxon>
        <taxon>Actinomycetes</taxon>
        <taxon>Pseudonocardiales</taxon>
        <taxon>Pseudonocardiaceae</taxon>
        <taxon>Allokutzneria</taxon>
    </lineage>
</organism>
<comment type="caution">
    <text evidence="2">The sequence shown here is derived from an EMBL/GenBank/DDBJ whole genome shotgun (WGS) entry which is preliminary data.</text>
</comment>
<evidence type="ECO:0000313" key="3">
    <source>
        <dbReference type="Proteomes" id="UP001589693"/>
    </source>
</evidence>
<reference evidence="2 3" key="1">
    <citation type="submission" date="2024-09" db="EMBL/GenBank/DDBJ databases">
        <authorList>
            <person name="Sun Q."/>
            <person name="Mori K."/>
        </authorList>
    </citation>
    <scope>NUCLEOTIDE SEQUENCE [LARGE SCALE GENOMIC DNA]</scope>
    <source>
        <strain evidence="2 3">TBRC 7907</strain>
    </source>
</reference>
<evidence type="ECO:0000313" key="2">
    <source>
        <dbReference type="EMBL" id="MFB9906428.1"/>
    </source>
</evidence>
<dbReference type="Proteomes" id="UP001589693">
    <property type="component" value="Unassembled WGS sequence"/>
</dbReference>
<evidence type="ECO:0008006" key="4">
    <source>
        <dbReference type="Google" id="ProtNLM"/>
    </source>
</evidence>
<feature type="transmembrane region" description="Helical" evidence="1">
    <location>
        <begin position="62"/>
        <end position="81"/>
    </location>
</feature>
<proteinExistence type="predicted"/>
<dbReference type="EMBL" id="JBHLZU010000018">
    <property type="protein sequence ID" value="MFB9906428.1"/>
    <property type="molecule type" value="Genomic_DNA"/>
</dbReference>
<feature type="transmembrane region" description="Helical" evidence="1">
    <location>
        <begin position="211"/>
        <end position="232"/>
    </location>
</feature>
<keyword evidence="1" id="KW-1133">Transmembrane helix</keyword>
<feature type="transmembrane region" description="Helical" evidence="1">
    <location>
        <begin position="135"/>
        <end position="158"/>
    </location>
</feature>
<name>A0ABV5ZZU7_9PSEU</name>